<name>A0A0A9B5X7_ARUDO</name>
<sequence length="36" mass="4217">MCQDLPSKLRTWSNILSLQSLKLSDSPLEEFKYVDM</sequence>
<proteinExistence type="predicted"/>
<reference evidence="1" key="2">
    <citation type="journal article" date="2015" name="Data Brief">
        <title>Shoot transcriptome of the giant reed, Arundo donax.</title>
        <authorList>
            <person name="Barrero R.A."/>
            <person name="Guerrero F.D."/>
            <person name="Moolhuijzen P."/>
            <person name="Goolsby J.A."/>
            <person name="Tidwell J."/>
            <person name="Bellgard S.E."/>
            <person name="Bellgard M.I."/>
        </authorList>
    </citation>
    <scope>NUCLEOTIDE SEQUENCE</scope>
    <source>
        <tissue evidence="1">Shoot tissue taken approximately 20 cm above the soil surface</tissue>
    </source>
</reference>
<protein>
    <submittedName>
        <fullName evidence="1">Uncharacterized protein</fullName>
    </submittedName>
</protein>
<dbReference type="AlphaFoldDB" id="A0A0A9B5X7"/>
<reference evidence="1" key="1">
    <citation type="submission" date="2014-09" db="EMBL/GenBank/DDBJ databases">
        <authorList>
            <person name="Magalhaes I.L.F."/>
            <person name="Oliveira U."/>
            <person name="Santos F.R."/>
            <person name="Vidigal T.H.D.A."/>
            <person name="Brescovit A.D."/>
            <person name="Santos A.J."/>
        </authorList>
    </citation>
    <scope>NUCLEOTIDE SEQUENCE</scope>
    <source>
        <tissue evidence="1">Shoot tissue taken approximately 20 cm above the soil surface</tissue>
    </source>
</reference>
<accession>A0A0A9B5X7</accession>
<organism evidence="1">
    <name type="scientific">Arundo donax</name>
    <name type="common">Giant reed</name>
    <name type="synonym">Donax arundinaceus</name>
    <dbReference type="NCBI Taxonomy" id="35708"/>
    <lineage>
        <taxon>Eukaryota</taxon>
        <taxon>Viridiplantae</taxon>
        <taxon>Streptophyta</taxon>
        <taxon>Embryophyta</taxon>
        <taxon>Tracheophyta</taxon>
        <taxon>Spermatophyta</taxon>
        <taxon>Magnoliopsida</taxon>
        <taxon>Liliopsida</taxon>
        <taxon>Poales</taxon>
        <taxon>Poaceae</taxon>
        <taxon>PACMAD clade</taxon>
        <taxon>Arundinoideae</taxon>
        <taxon>Arundineae</taxon>
        <taxon>Arundo</taxon>
    </lineage>
</organism>
<dbReference type="EMBL" id="GBRH01238481">
    <property type="protein sequence ID" value="JAD59414.1"/>
    <property type="molecule type" value="Transcribed_RNA"/>
</dbReference>
<evidence type="ECO:0000313" key="1">
    <source>
        <dbReference type="EMBL" id="JAD59414.1"/>
    </source>
</evidence>